<protein>
    <submittedName>
        <fullName evidence="5">Unannotated protein</fullName>
    </submittedName>
</protein>
<dbReference type="PANTHER" id="PTHR43423">
    <property type="entry name" value="ABC TRANSPORTER I FAMILY MEMBER 17"/>
    <property type="match status" value="1"/>
</dbReference>
<dbReference type="InterPro" id="IPR017871">
    <property type="entry name" value="ABC_transporter-like_CS"/>
</dbReference>
<gene>
    <name evidence="5" type="ORF">UFOPK3401_01286</name>
</gene>
<keyword evidence="1" id="KW-0813">Transport</keyword>
<dbReference type="AlphaFoldDB" id="A0A6J7E7P0"/>
<proteinExistence type="predicted"/>
<dbReference type="InterPro" id="IPR027417">
    <property type="entry name" value="P-loop_NTPase"/>
</dbReference>
<dbReference type="SUPFAM" id="SSF52540">
    <property type="entry name" value="P-loop containing nucleoside triphosphate hydrolases"/>
    <property type="match status" value="1"/>
</dbReference>
<evidence type="ECO:0000259" key="4">
    <source>
        <dbReference type="PROSITE" id="PS50893"/>
    </source>
</evidence>
<name>A0A6J7E7P0_9ZZZZ</name>
<dbReference type="InterPro" id="IPR003593">
    <property type="entry name" value="AAA+_ATPase"/>
</dbReference>
<dbReference type="GO" id="GO:0016887">
    <property type="term" value="F:ATP hydrolysis activity"/>
    <property type="evidence" value="ECO:0007669"/>
    <property type="project" value="InterPro"/>
</dbReference>
<dbReference type="PROSITE" id="PS50893">
    <property type="entry name" value="ABC_TRANSPORTER_2"/>
    <property type="match status" value="1"/>
</dbReference>
<feature type="domain" description="ABC transporter" evidence="4">
    <location>
        <begin position="5"/>
        <end position="220"/>
    </location>
</feature>
<dbReference type="InterPro" id="IPR003439">
    <property type="entry name" value="ABC_transporter-like_ATP-bd"/>
</dbReference>
<evidence type="ECO:0000256" key="3">
    <source>
        <dbReference type="ARBA" id="ARBA00022840"/>
    </source>
</evidence>
<organism evidence="5">
    <name type="scientific">freshwater metagenome</name>
    <dbReference type="NCBI Taxonomy" id="449393"/>
    <lineage>
        <taxon>unclassified sequences</taxon>
        <taxon>metagenomes</taxon>
        <taxon>ecological metagenomes</taxon>
    </lineage>
</organism>
<dbReference type="Gene3D" id="3.40.50.300">
    <property type="entry name" value="P-loop containing nucleotide triphosphate hydrolases"/>
    <property type="match status" value="1"/>
</dbReference>
<keyword evidence="2" id="KW-0547">Nucleotide-binding</keyword>
<evidence type="ECO:0000313" key="5">
    <source>
        <dbReference type="EMBL" id="CAB4879142.1"/>
    </source>
</evidence>
<dbReference type="EMBL" id="CAFBLM010000070">
    <property type="protein sequence ID" value="CAB4879142.1"/>
    <property type="molecule type" value="Genomic_DNA"/>
</dbReference>
<dbReference type="Pfam" id="PF00005">
    <property type="entry name" value="ABC_tran"/>
    <property type="match status" value="1"/>
</dbReference>
<accession>A0A6J7E7P0</accession>
<keyword evidence="3" id="KW-0067">ATP-binding</keyword>
<evidence type="ECO:0000256" key="2">
    <source>
        <dbReference type="ARBA" id="ARBA00022741"/>
    </source>
</evidence>
<dbReference type="GO" id="GO:0005524">
    <property type="term" value="F:ATP binding"/>
    <property type="evidence" value="ECO:0007669"/>
    <property type="project" value="UniProtKB-KW"/>
</dbReference>
<dbReference type="SMART" id="SM00382">
    <property type="entry name" value="AAA"/>
    <property type="match status" value="1"/>
</dbReference>
<evidence type="ECO:0000256" key="1">
    <source>
        <dbReference type="ARBA" id="ARBA00022448"/>
    </source>
</evidence>
<reference evidence="5" key="1">
    <citation type="submission" date="2020-05" db="EMBL/GenBank/DDBJ databases">
        <authorList>
            <person name="Chiriac C."/>
            <person name="Salcher M."/>
            <person name="Ghai R."/>
            <person name="Kavagutti S V."/>
        </authorList>
    </citation>
    <scope>NUCLEOTIDE SEQUENCE</scope>
</reference>
<dbReference type="PROSITE" id="PS00211">
    <property type="entry name" value="ABC_TRANSPORTER_1"/>
    <property type="match status" value="1"/>
</dbReference>
<sequence length="221" mass="24101">MSEAFSFDAVVFERDGRRILDGLSDHIHAGVVTAIIGDSGAGKSTLLRLLNRLEEPTQGFISFHDDRIDSIDVHQLRRKVSLVGQRPVMLAQTVLGELRIADPEVTPDRAHELLARVALGEFELERKTLTLSGGEQQRLALARALTVEPEVLLLDEPTSSLDDSSATAVDQVIRDLAASGLTVVLVSHDLDRVQGVADFVLVLDHGRLVERGSPGQVRYLS</sequence>
<dbReference type="PANTHER" id="PTHR43423:SF1">
    <property type="entry name" value="ABC TRANSPORTER I FAMILY MEMBER 17"/>
    <property type="match status" value="1"/>
</dbReference>